<organism evidence="3 4">
    <name type="scientific">Thalassobaculum litoreum DSM 18839</name>
    <dbReference type="NCBI Taxonomy" id="1123362"/>
    <lineage>
        <taxon>Bacteria</taxon>
        <taxon>Pseudomonadati</taxon>
        <taxon>Pseudomonadota</taxon>
        <taxon>Alphaproteobacteria</taxon>
        <taxon>Rhodospirillales</taxon>
        <taxon>Thalassobaculaceae</taxon>
        <taxon>Thalassobaculum</taxon>
    </lineage>
</organism>
<protein>
    <submittedName>
        <fullName evidence="3">Two-component system, chemotaxis family, response regulator CheY</fullName>
    </submittedName>
</protein>
<evidence type="ECO:0000313" key="4">
    <source>
        <dbReference type="Proteomes" id="UP000198615"/>
    </source>
</evidence>
<dbReference type="SMART" id="SM00448">
    <property type="entry name" value="REC"/>
    <property type="match status" value="1"/>
</dbReference>
<dbReference type="AlphaFoldDB" id="A0A8G2EXY2"/>
<feature type="modified residue" description="4-aspartylphosphate" evidence="1">
    <location>
        <position position="59"/>
    </location>
</feature>
<dbReference type="Proteomes" id="UP000198615">
    <property type="component" value="Unassembled WGS sequence"/>
</dbReference>
<dbReference type="PANTHER" id="PTHR43228:SF1">
    <property type="entry name" value="TWO-COMPONENT RESPONSE REGULATOR ARR22"/>
    <property type="match status" value="1"/>
</dbReference>
<dbReference type="RefSeq" id="WP_038015183.1">
    <property type="nucleotide sequence ID" value="NZ_FNBW01000003.1"/>
</dbReference>
<dbReference type="InterPro" id="IPR052048">
    <property type="entry name" value="ST_Response_Regulator"/>
</dbReference>
<evidence type="ECO:0000313" key="3">
    <source>
        <dbReference type="EMBL" id="SDF40275.1"/>
    </source>
</evidence>
<comment type="caution">
    <text evidence="3">The sequence shown here is derived from an EMBL/GenBank/DDBJ whole genome shotgun (WGS) entry which is preliminary data.</text>
</comment>
<dbReference type="InterPro" id="IPR011006">
    <property type="entry name" value="CheY-like_superfamily"/>
</dbReference>
<dbReference type="GO" id="GO:0000160">
    <property type="term" value="P:phosphorelay signal transduction system"/>
    <property type="evidence" value="ECO:0007669"/>
    <property type="project" value="InterPro"/>
</dbReference>
<dbReference type="PANTHER" id="PTHR43228">
    <property type="entry name" value="TWO-COMPONENT RESPONSE REGULATOR"/>
    <property type="match status" value="1"/>
</dbReference>
<sequence length="131" mass="14591">MDDAYLELDALVIEDDEIQRKITVQALKVLGFASVRDAEDGETGLRACMDKLPDVIVCDIEMMPMDGMTFLRALRRTRMLKVREIPVVFLTTHNESATVQEAVKLGVDAFIVKPPTLKSLKSRIDAVLGIT</sequence>
<proteinExistence type="predicted"/>
<reference evidence="3 4" key="1">
    <citation type="submission" date="2016-10" db="EMBL/GenBank/DDBJ databases">
        <authorList>
            <person name="Varghese N."/>
            <person name="Submissions S."/>
        </authorList>
    </citation>
    <scope>NUCLEOTIDE SEQUENCE [LARGE SCALE GENOMIC DNA]</scope>
    <source>
        <strain evidence="3 4">DSM 18839</strain>
    </source>
</reference>
<dbReference type="SUPFAM" id="SSF52172">
    <property type="entry name" value="CheY-like"/>
    <property type="match status" value="1"/>
</dbReference>
<dbReference type="PROSITE" id="PS50110">
    <property type="entry name" value="RESPONSE_REGULATORY"/>
    <property type="match status" value="1"/>
</dbReference>
<keyword evidence="1" id="KW-0597">Phosphoprotein</keyword>
<name>A0A8G2EXY2_9PROT</name>
<dbReference type="CDD" id="cd00156">
    <property type="entry name" value="REC"/>
    <property type="match status" value="1"/>
</dbReference>
<dbReference type="Gene3D" id="3.40.50.2300">
    <property type="match status" value="1"/>
</dbReference>
<feature type="domain" description="Response regulatory" evidence="2">
    <location>
        <begin position="9"/>
        <end position="128"/>
    </location>
</feature>
<evidence type="ECO:0000259" key="2">
    <source>
        <dbReference type="PROSITE" id="PS50110"/>
    </source>
</evidence>
<dbReference type="InterPro" id="IPR001789">
    <property type="entry name" value="Sig_transdc_resp-reg_receiver"/>
</dbReference>
<gene>
    <name evidence="3" type="ORF">SAMN05660686_01180</name>
</gene>
<accession>A0A8G2EXY2</accession>
<evidence type="ECO:0000256" key="1">
    <source>
        <dbReference type="PROSITE-ProRule" id="PRU00169"/>
    </source>
</evidence>
<dbReference type="Pfam" id="PF00072">
    <property type="entry name" value="Response_reg"/>
    <property type="match status" value="1"/>
</dbReference>
<dbReference type="EMBL" id="FNBW01000003">
    <property type="protein sequence ID" value="SDF40275.1"/>
    <property type="molecule type" value="Genomic_DNA"/>
</dbReference>
<keyword evidence="4" id="KW-1185">Reference proteome</keyword>